<accession>A0A2N3KZN1</accession>
<dbReference type="AlphaFoldDB" id="A0A2N3KZN1"/>
<proteinExistence type="predicted"/>
<name>A0A2N3KZN1_9PROT</name>
<sequence>MRGYAGIAAAMRLNWLGAAGAGSGRTNPGQVQADAVPFMRYGEGEDMVSEYRFPAIGANGAIAANAVNDAAFGTVRRAEDIYADQQAGRRALIVFSDAPDKWLLRVLPSSFRHCFAVLETGREGSWIYLNPASHQLECTLWQFSALFDPAAYYRSRGHRCLWVTLPKVREMRLGIGMASCVGVIKHLLGISAWWVVTPLGLYRYLESRSKIYQKSS</sequence>
<evidence type="ECO:0000256" key="1">
    <source>
        <dbReference type="SAM" id="Phobius"/>
    </source>
</evidence>
<comment type="caution">
    <text evidence="2">The sequence shown here is derived from an EMBL/GenBank/DDBJ whole genome shotgun (WGS) entry which is preliminary data.</text>
</comment>
<gene>
    <name evidence="2" type="ORF">COO20_02145</name>
</gene>
<evidence type="ECO:0000313" key="3">
    <source>
        <dbReference type="Proteomes" id="UP000233597"/>
    </source>
</evidence>
<keyword evidence="1" id="KW-0812">Transmembrane</keyword>
<feature type="transmembrane region" description="Helical" evidence="1">
    <location>
        <begin position="173"/>
        <end position="196"/>
    </location>
</feature>
<keyword evidence="1" id="KW-0472">Membrane</keyword>
<dbReference type="EMBL" id="NWTK01000001">
    <property type="protein sequence ID" value="PKR56032.1"/>
    <property type="molecule type" value="Genomic_DNA"/>
</dbReference>
<dbReference type="Proteomes" id="UP000233597">
    <property type="component" value="Unassembled WGS sequence"/>
</dbReference>
<keyword evidence="1" id="KW-1133">Transmembrane helix</keyword>
<reference evidence="2 3" key="1">
    <citation type="submission" date="2017-09" db="EMBL/GenBank/DDBJ databases">
        <title>Biodiversity and function of Thalassospira species in the particle-attached aromatic-hydrocarbon-degrading consortia from the surface seawater of the South China Sea.</title>
        <authorList>
            <person name="Dong C."/>
            <person name="Liu R."/>
            <person name="Shao Z."/>
        </authorList>
    </citation>
    <scope>NUCLEOTIDE SEQUENCE [LARGE SCALE GENOMIC DNA]</scope>
    <source>
        <strain evidence="2 3">CSC1P2</strain>
    </source>
</reference>
<organism evidence="2 3">
    <name type="scientific">Thalassospira marina</name>
    <dbReference type="NCBI Taxonomy" id="2048283"/>
    <lineage>
        <taxon>Bacteria</taxon>
        <taxon>Pseudomonadati</taxon>
        <taxon>Pseudomonadota</taxon>
        <taxon>Alphaproteobacteria</taxon>
        <taxon>Rhodospirillales</taxon>
        <taxon>Thalassospiraceae</taxon>
        <taxon>Thalassospira</taxon>
    </lineage>
</organism>
<protein>
    <submittedName>
        <fullName evidence="2">Uncharacterized protein</fullName>
    </submittedName>
</protein>
<evidence type="ECO:0000313" key="2">
    <source>
        <dbReference type="EMBL" id="PKR56032.1"/>
    </source>
</evidence>